<proteinExistence type="predicted"/>
<dbReference type="InterPro" id="IPR033480">
    <property type="entry name" value="sCache_2"/>
</dbReference>
<dbReference type="EMBL" id="JACEZS010000002">
    <property type="protein sequence ID" value="MBA5604617.1"/>
    <property type="molecule type" value="Genomic_DNA"/>
</dbReference>
<feature type="chain" id="PRO_5030668870" evidence="6">
    <location>
        <begin position="26"/>
        <end position="296"/>
    </location>
</feature>
<evidence type="ECO:0000256" key="4">
    <source>
        <dbReference type="ARBA" id="ARBA00022989"/>
    </source>
</evidence>
<sequence length="296" mass="32346">MKRHYISALTLAAASALLAMPAAQAGDAPATSHYGSIERAQAKRATELLDSAVDYLQKNGPEKAFAKFNEPAGPFVHGPYYVYAVDLDGFMLANGGSQVGLVGKNEIDLRDAAGKPLIRDLLEQARVNDTGSIEYRWLNRVSNHVENKVSQYRKVDKYILCVGYYTPRGSVEEAQELLDKAVAYLKKSGDKAAYTAFNSQQGGFLHNDLYVFAIGIDDGRYRASGDSPQLSGMDVRGLRDAAGKPMVEEMIKLAKSKGSGTVDFVWRNPATNAVEQKHSLIQRVDNVLLGVGYYSK</sequence>
<dbReference type="AlphaFoldDB" id="A0A7W2EEZ9"/>
<gene>
    <name evidence="8" type="ORF">H3H36_04475</name>
</gene>
<keyword evidence="5" id="KW-0472">Membrane</keyword>
<evidence type="ECO:0000256" key="6">
    <source>
        <dbReference type="SAM" id="SignalP"/>
    </source>
</evidence>
<keyword evidence="9" id="KW-1185">Reference proteome</keyword>
<evidence type="ECO:0000256" key="1">
    <source>
        <dbReference type="ARBA" id="ARBA00004651"/>
    </source>
</evidence>
<keyword evidence="6" id="KW-0732">Signal</keyword>
<protein>
    <submittedName>
        <fullName evidence="8">Cache domain-containing protein</fullName>
    </submittedName>
</protein>
<dbReference type="InterPro" id="IPR004010">
    <property type="entry name" value="Double_Cache_2"/>
</dbReference>
<dbReference type="Pfam" id="PF17200">
    <property type="entry name" value="sCache_2"/>
    <property type="match status" value="1"/>
</dbReference>
<feature type="domain" description="Single Cache" evidence="7">
    <location>
        <begin position="168"/>
        <end position="248"/>
    </location>
</feature>
<evidence type="ECO:0000256" key="2">
    <source>
        <dbReference type="ARBA" id="ARBA00022475"/>
    </source>
</evidence>
<feature type="signal peptide" evidence="6">
    <location>
        <begin position="1"/>
        <end position="25"/>
    </location>
</feature>
<name>A0A7W2EEZ9_9BURK</name>
<evidence type="ECO:0000259" key="7">
    <source>
        <dbReference type="SMART" id="SM01049"/>
    </source>
</evidence>
<organism evidence="8 9">
    <name type="scientific">Rugamonas fusca</name>
    <dbReference type="NCBI Taxonomy" id="2758568"/>
    <lineage>
        <taxon>Bacteria</taxon>
        <taxon>Pseudomonadati</taxon>
        <taxon>Pseudomonadota</taxon>
        <taxon>Betaproteobacteria</taxon>
        <taxon>Burkholderiales</taxon>
        <taxon>Oxalobacteraceae</taxon>
        <taxon>Telluria group</taxon>
        <taxon>Rugamonas</taxon>
    </lineage>
</organism>
<dbReference type="GO" id="GO:0005886">
    <property type="term" value="C:plasma membrane"/>
    <property type="evidence" value="ECO:0007669"/>
    <property type="project" value="UniProtKB-SubCell"/>
</dbReference>
<keyword evidence="2" id="KW-1003">Cell membrane</keyword>
<evidence type="ECO:0000256" key="5">
    <source>
        <dbReference type="ARBA" id="ARBA00023136"/>
    </source>
</evidence>
<reference evidence="8 9" key="1">
    <citation type="submission" date="2020-07" db="EMBL/GenBank/DDBJ databases">
        <title>Novel species isolated from subtropical streams in China.</title>
        <authorList>
            <person name="Lu H."/>
        </authorList>
    </citation>
    <scope>NUCLEOTIDE SEQUENCE [LARGE SCALE GENOMIC DNA]</scope>
    <source>
        <strain evidence="8 9">FT3S</strain>
    </source>
</reference>
<evidence type="ECO:0000256" key="3">
    <source>
        <dbReference type="ARBA" id="ARBA00022692"/>
    </source>
</evidence>
<keyword evidence="3" id="KW-0812">Transmembrane</keyword>
<dbReference type="Proteomes" id="UP000566711">
    <property type="component" value="Unassembled WGS sequence"/>
</dbReference>
<dbReference type="SMART" id="SM01049">
    <property type="entry name" value="Cache_2"/>
    <property type="match status" value="2"/>
</dbReference>
<dbReference type="RefSeq" id="WP_182214534.1">
    <property type="nucleotide sequence ID" value="NZ_JACEZS010000002.1"/>
</dbReference>
<keyword evidence="4" id="KW-1133">Transmembrane helix</keyword>
<feature type="domain" description="Single Cache" evidence="7">
    <location>
        <begin position="34"/>
        <end position="119"/>
    </location>
</feature>
<evidence type="ECO:0000313" key="8">
    <source>
        <dbReference type="EMBL" id="MBA5604617.1"/>
    </source>
</evidence>
<dbReference type="Pfam" id="PF08269">
    <property type="entry name" value="dCache_2"/>
    <property type="match status" value="1"/>
</dbReference>
<comment type="caution">
    <text evidence="8">The sequence shown here is derived from an EMBL/GenBank/DDBJ whole genome shotgun (WGS) entry which is preliminary data.</text>
</comment>
<accession>A0A7W2EEZ9</accession>
<evidence type="ECO:0000313" key="9">
    <source>
        <dbReference type="Proteomes" id="UP000566711"/>
    </source>
</evidence>
<dbReference type="Gene3D" id="3.30.450.20">
    <property type="entry name" value="PAS domain"/>
    <property type="match status" value="2"/>
</dbReference>
<comment type="subcellular location">
    <subcellularLocation>
        <location evidence="1">Cell membrane</location>
        <topology evidence="1">Multi-pass membrane protein</topology>
    </subcellularLocation>
</comment>